<keyword evidence="2" id="KW-1185">Reference proteome</keyword>
<reference evidence="2" key="1">
    <citation type="journal article" date="2019" name="Int. J. Syst. Evol. Microbiol.">
        <title>The Global Catalogue of Microorganisms (GCM) 10K type strain sequencing project: providing services to taxonomists for standard genome sequencing and annotation.</title>
        <authorList>
            <consortium name="The Broad Institute Genomics Platform"/>
            <consortium name="The Broad Institute Genome Sequencing Center for Infectious Disease"/>
            <person name="Wu L."/>
            <person name="Ma J."/>
        </authorList>
    </citation>
    <scope>NUCLEOTIDE SEQUENCE [LARGE SCALE GENOMIC DNA]</scope>
    <source>
        <strain evidence="2">JCM 3399</strain>
    </source>
</reference>
<dbReference type="EMBL" id="BMRP01000021">
    <property type="protein sequence ID" value="GGU81557.1"/>
    <property type="molecule type" value="Genomic_DNA"/>
</dbReference>
<evidence type="ECO:0000313" key="1">
    <source>
        <dbReference type="EMBL" id="GGU81557.1"/>
    </source>
</evidence>
<protein>
    <submittedName>
        <fullName evidence="1">Uncharacterized protein</fullName>
    </submittedName>
</protein>
<gene>
    <name evidence="1" type="ORF">GCM10010211_54640</name>
</gene>
<accession>A0ABQ2VFQ0</accession>
<sequence length="60" mass="6362">MAGVAEEVSTGASDLGPDMRAYQPIVRRVKAKVKAKAKAKVKAKVGERAWWVARGAAVVP</sequence>
<organism evidence="1 2">
    <name type="scientific">Streptomyces albospinus</name>
    <dbReference type="NCBI Taxonomy" id="285515"/>
    <lineage>
        <taxon>Bacteria</taxon>
        <taxon>Bacillati</taxon>
        <taxon>Actinomycetota</taxon>
        <taxon>Actinomycetes</taxon>
        <taxon>Kitasatosporales</taxon>
        <taxon>Streptomycetaceae</taxon>
        <taxon>Streptomyces</taxon>
    </lineage>
</organism>
<name>A0ABQ2VFQ0_9ACTN</name>
<comment type="caution">
    <text evidence="1">The sequence shown here is derived from an EMBL/GenBank/DDBJ whole genome shotgun (WGS) entry which is preliminary data.</text>
</comment>
<proteinExistence type="predicted"/>
<evidence type="ECO:0000313" key="2">
    <source>
        <dbReference type="Proteomes" id="UP000654471"/>
    </source>
</evidence>
<dbReference type="Proteomes" id="UP000654471">
    <property type="component" value="Unassembled WGS sequence"/>
</dbReference>